<keyword evidence="10" id="KW-1185">Reference proteome</keyword>
<sequence length="198" mass="21362">MHDDDPPDPDGEGDDLDGLARRAGGGDRAALDTFLRLVQPPVVRYCRSRLVGAHAALGPDDVAQEVLLAVCHALPRFRSDGQTSAMAFVFGIARNKIVDGFRYAGRDRSVARDVLPDDADDAPGPEAAAVLSTEIARLRWALDQLLPQHREVLGLRIGLSYTAEEVGQLIGSSPGAVRVTQHRALQRIRLLLAEESAN</sequence>
<dbReference type="GO" id="GO:0003677">
    <property type="term" value="F:DNA binding"/>
    <property type="evidence" value="ECO:0007669"/>
    <property type="project" value="UniProtKB-KW"/>
</dbReference>
<evidence type="ECO:0000256" key="3">
    <source>
        <dbReference type="ARBA" id="ARBA00023082"/>
    </source>
</evidence>
<dbReference type="InterPro" id="IPR013325">
    <property type="entry name" value="RNA_pol_sigma_r2"/>
</dbReference>
<feature type="region of interest" description="Disordered" evidence="6">
    <location>
        <begin position="1"/>
        <end position="22"/>
    </location>
</feature>
<dbReference type="Proteomes" id="UP000320338">
    <property type="component" value="Unassembled WGS sequence"/>
</dbReference>
<dbReference type="EMBL" id="BJNG01000020">
    <property type="protein sequence ID" value="GEC20641.1"/>
    <property type="molecule type" value="Genomic_DNA"/>
</dbReference>
<evidence type="ECO:0000256" key="4">
    <source>
        <dbReference type="ARBA" id="ARBA00023125"/>
    </source>
</evidence>
<dbReference type="CDD" id="cd06171">
    <property type="entry name" value="Sigma70_r4"/>
    <property type="match status" value="1"/>
</dbReference>
<feature type="compositionally biased region" description="Acidic residues" evidence="6">
    <location>
        <begin position="1"/>
        <end position="17"/>
    </location>
</feature>
<comment type="similarity">
    <text evidence="1">Belongs to the sigma-70 factor family. ECF subfamily.</text>
</comment>
<evidence type="ECO:0000313" key="10">
    <source>
        <dbReference type="Proteomes" id="UP000320338"/>
    </source>
</evidence>
<evidence type="ECO:0000256" key="5">
    <source>
        <dbReference type="ARBA" id="ARBA00023163"/>
    </source>
</evidence>
<keyword evidence="5" id="KW-0804">Transcription</keyword>
<accession>A0A4Y3WQT8</accession>
<feature type="domain" description="RNA polymerase sigma-70 region 2" evidence="7">
    <location>
        <begin position="37"/>
        <end position="106"/>
    </location>
</feature>
<proteinExistence type="inferred from homology"/>
<keyword evidence="4" id="KW-0238">DNA-binding</keyword>
<name>A0A4Y3WQT8_9PSEU</name>
<evidence type="ECO:0000256" key="1">
    <source>
        <dbReference type="ARBA" id="ARBA00010641"/>
    </source>
</evidence>
<comment type="caution">
    <text evidence="9">The sequence shown here is derived from an EMBL/GenBank/DDBJ whole genome shotgun (WGS) entry which is preliminary data.</text>
</comment>
<reference evidence="9 10" key="1">
    <citation type="submission" date="2019-06" db="EMBL/GenBank/DDBJ databases">
        <title>Whole genome shotgun sequence of Pseudonocardia hydrocarbonoxydans NBRC 14498.</title>
        <authorList>
            <person name="Hosoyama A."/>
            <person name="Uohara A."/>
            <person name="Ohji S."/>
            <person name="Ichikawa N."/>
        </authorList>
    </citation>
    <scope>NUCLEOTIDE SEQUENCE [LARGE SCALE GENOMIC DNA]</scope>
    <source>
        <strain evidence="9 10">NBRC 14498</strain>
    </source>
</reference>
<dbReference type="SUPFAM" id="SSF88659">
    <property type="entry name" value="Sigma3 and sigma4 domains of RNA polymerase sigma factors"/>
    <property type="match status" value="1"/>
</dbReference>
<dbReference type="InterPro" id="IPR007630">
    <property type="entry name" value="RNA_pol_sigma70_r4"/>
</dbReference>
<evidence type="ECO:0000313" key="9">
    <source>
        <dbReference type="EMBL" id="GEC20641.1"/>
    </source>
</evidence>
<dbReference type="NCBIfam" id="TIGR02937">
    <property type="entry name" value="sigma70-ECF"/>
    <property type="match status" value="1"/>
</dbReference>
<evidence type="ECO:0000256" key="2">
    <source>
        <dbReference type="ARBA" id="ARBA00023015"/>
    </source>
</evidence>
<dbReference type="Gene3D" id="1.10.10.10">
    <property type="entry name" value="Winged helix-like DNA-binding domain superfamily/Winged helix DNA-binding domain"/>
    <property type="match status" value="1"/>
</dbReference>
<evidence type="ECO:0000256" key="6">
    <source>
        <dbReference type="SAM" id="MobiDB-lite"/>
    </source>
</evidence>
<dbReference type="GO" id="GO:0006352">
    <property type="term" value="P:DNA-templated transcription initiation"/>
    <property type="evidence" value="ECO:0007669"/>
    <property type="project" value="InterPro"/>
</dbReference>
<organism evidence="9 10">
    <name type="scientific">Pseudonocardia hydrocarbonoxydans</name>
    <dbReference type="NCBI Taxonomy" id="76726"/>
    <lineage>
        <taxon>Bacteria</taxon>
        <taxon>Bacillati</taxon>
        <taxon>Actinomycetota</taxon>
        <taxon>Actinomycetes</taxon>
        <taxon>Pseudonocardiales</taxon>
        <taxon>Pseudonocardiaceae</taxon>
        <taxon>Pseudonocardia</taxon>
    </lineage>
</organism>
<keyword evidence="3" id="KW-0731">Sigma factor</keyword>
<dbReference type="Pfam" id="PF04545">
    <property type="entry name" value="Sigma70_r4"/>
    <property type="match status" value="1"/>
</dbReference>
<evidence type="ECO:0000259" key="8">
    <source>
        <dbReference type="Pfam" id="PF04545"/>
    </source>
</evidence>
<dbReference type="InterPro" id="IPR014284">
    <property type="entry name" value="RNA_pol_sigma-70_dom"/>
</dbReference>
<dbReference type="RefSeq" id="WP_218030154.1">
    <property type="nucleotide sequence ID" value="NZ_BAAARZ010000003.1"/>
</dbReference>
<feature type="domain" description="RNA polymerase sigma-70 region 4" evidence="8">
    <location>
        <begin position="141"/>
        <end position="189"/>
    </location>
</feature>
<keyword evidence="2" id="KW-0805">Transcription regulation</keyword>
<dbReference type="Gene3D" id="1.10.1740.10">
    <property type="match status" value="1"/>
</dbReference>
<dbReference type="InterPro" id="IPR036388">
    <property type="entry name" value="WH-like_DNA-bd_sf"/>
</dbReference>
<dbReference type="InterPro" id="IPR013324">
    <property type="entry name" value="RNA_pol_sigma_r3/r4-like"/>
</dbReference>
<dbReference type="Pfam" id="PF04542">
    <property type="entry name" value="Sigma70_r2"/>
    <property type="match status" value="1"/>
</dbReference>
<dbReference type="GO" id="GO:0016987">
    <property type="term" value="F:sigma factor activity"/>
    <property type="evidence" value="ECO:0007669"/>
    <property type="project" value="UniProtKB-KW"/>
</dbReference>
<dbReference type="InterPro" id="IPR007627">
    <property type="entry name" value="RNA_pol_sigma70_r2"/>
</dbReference>
<evidence type="ECO:0000259" key="7">
    <source>
        <dbReference type="Pfam" id="PF04542"/>
    </source>
</evidence>
<dbReference type="PANTHER" id="PTHR43133:SF58">
    <property type="entry name" value="ECF RNA POLYMERASE SIGMA FACTOR SIGD"/>
    <property type="match status" value="1"/>
</dbReference>
<dbReference type="PANTHER" id="PTHR43133">
    <property type="entry name" value="RNA POLYMERASE ECF-TYPE SIGMA FACTO"/>
    <property type="match status" value="1"/>
</dbReference>
<dbReference type="AlphaFoldDB" id="A0A4Y3WQT8"/>
<protein>
    <submittedName>
        <fullName evidence="9">Putative RNA polymerase sigma-D factor</fullName>
    </submittedName>
</protein>
<dbReference type="InterPro" id="IPR039425">
    <property type="entry name" value="RNA_pol_sigma-70-like"/>
</dbReference>
<gene>
    <name evidence="9" type="ORF">PHY01_29240</name>
</gene>
<dbReference type="SUPFAM" id="SSF88946">
    <property type="entry name" value="Sigma2 domain of RNA polymerase sigma factors"/>
    <property type="match status" value="1"/>
</dbReference>